<evidence type="ECO:0000256" key="2">
    <source>
        <dbReference type="ARBA" id="ARBA00002876"/>
    </source>
</evidence>
<evidence type="ECO:0000256" key="9">
    <source>
        <dbReference type="RuleBase" id="RU362028"/>
    </source>
</evidence>
<dbReference type="EC" id="5.4.99.-" evidence="9"/>
<evidence type="ECO:0000256" key="7">
    <source>
        <dbReference type="PIRSR" id="PIRSR606225-1"/>
    </source>
</evidence>
<dbReference type="OrthoDB" id="9807829at2"/>
<keyword evidence="5 8" id="KW-0694">RNA-binding</keyword>
<dbReference type="Pfam" id="PF01479">
    <property type="entry name" value="S4"/>
    <property type="match status" value="1"/>
</dbReference>
<dbReference type="SMART" id="SM00363">
    <property type="entry name" value="S4"/>
    <property type="match status" value="1"/>
</dbReference>
<dbReference type="Pfam" id="PF00849">
    <property type="entry name" value="PseudoU_synth_2"/>
    <property type="match status" value="1"/>
</dbReference>
<name>A0A0B4XLT5_9GAMM</name>
<evidence type="ECO:0000256" key="4">
    <source>
        <dbReference type="ARBA" id="ARBA00022552"/>
    </source>
</evidence>
<dbReference type="CDD" id="cd02869">
    <property type="entry name" value="PseudoU_synth_RluA_like"/>
    <property type="match status" value="1"/>
</dbReference>
<evidence type="ECO:0000256" key="8">
    <source>
        <dbReference type="PROSITE-ProRule" id="PRU00182"/>
    </source>
</evidence>
<dbReference type="CDD" id="cd00165">
    <property type="entry name" value="S4"/>
    <property type="match status" value="1"/>
</dbReference>
<dbReference type="NCBIfam" id="TIGR00005">
    <property type="entry name" value="rluA_subfam"/>
    <property type="match status" value="1"/>
</dbReference>
<evidence type="ECO:0000256" key="1">
    <source>
        <dbReference type="ARBA" id="ARBA00000381"/>
    </source>
</evidence>
<dbReference type="HOGENOM" id="CLU_016902_1_1_6"/>
<dbReference type="PANTHER" id="PTHR21600:SF92">
    <property type="entry name" value="RIBOSOMAL LARGE SUBUNIT PSEUDOURIDINE SYNTHASE C"/>
    <property type="match status" value="1"/>
</dbReference>
<dbReference type="SUPFAM" id="SSF55174">
    <property type="entry name" value="Alpha-L RNA-binding motif"/>
    <property type="match status" value="1"/>
</dbReference>
<dbReference type="GO" id="GO:0000455">
    <property type="term" value="P:enzyme-directed rRNA pseudouridine synthesis"/>
    <property type="evidence" value="ECO:0007669"/>
    <property type="project" value="UniProtKB-ARBA"/>
</dbReference>
<dbReference type="GO" id="GO:0160141">
    <property type="term" value="F:23S rRNA pseudouridine(955/2504/2580) synthase activity"/>
    <property type="evidence" value="ECO:0007669"/>
    <property type="project" value="UniProtKB-EC"/>
</dbReference>
<dbReference type="GO" id="GO:0003723">
    <property type="term" value="F:RNA binding"/>
    <property type="evidence" value="ECO:0007669"/>
    <property type="project" value="UniProtKB-KW"/>
</dbReference>
<dbReference type="EMBL" id="CP004387">
    <property type="protein sequence ID" value="AJD48091.1"/>
    <property type="molecule type" value="Genomic_DNA"/>
</dbReference>
<proteinExistence type="inferred from homology"/>
<organism evidence="12 13">
    <name type="scientific">Isoalcanivorax pacificus W11-5</name>
    <dbReference type="NCBI Taxonomy" id="391936"/>
    <lineage>
        <taxon>Bacteria</taxon>
        <taxon>Pseudomonadati</taxon>
        <taxon>Pseudomonadota</taxon>
        <taxon>Gammaproteobacteria</taxon>
        <taxon>Oceanospirillales</taxon>
        <taxon>Alcanivoracaceae</taxon>
        <taxon>Isoalcanivorax</taxon>
    </lineage>
</organism>
<dbReference type="AlphaFoldDB" id="A0A0B4XLT5"/>
<reference evidence="12 13" key="1">
    <citation type="journal article" date="2012" name="J. Bacteriol.">
        <title>Genome sequence of an alkane-degrading bacterium, Alcanivorax pacificus type strain W11-5, isolated from deep sea sediment.</title>
        <authorList>
            <person name="Lai Q."/>
            <person name="Shao Z."/>
        </authorList>
    </citation>
    <scope>NUCLEOTIDE SEQUENCE [LARGE SCALE GENOMIC DNA]</scope>
    <source>
        <strain evidence="12 13">W11-5</strain>
    </source>
</reference>
<keyword evidence="6 9" id="KW-0413">Isomerase</keyword>
<feature type="domain" description="RNA-binding S4" evidence="11">
    <location>
        <begin position="26"/>
        <end position="85"/>
    </location>
</feature>
<comment type="catalytic activity">
    <reaction evidence="9">
        <text>a uridine in RNA = a pseudouridine in RNA</text>
        <dbReference type="Rhea" id="RHEA:48348"/>
        <dbReference type="Rhea" id="RHEA-COMP:12068"/>
        <dbReference type="Rhea" id="RHEA-COMP:12069"/>
        <dbReference type="ChEBI" id="CHEBI:65314"/>
        <dbReference type="ChEBI" id="CHEBI:65315"/>
    </reaction>
</comment>
<dbReference type="InterPro" id="IPR006145">
    <property type="entry name" value="PsdUridine_synth_RsuA/RluA"/>
</dbReference>
<comment type="similarity">
    <text evidence="3 9">Belongs to the pseudouridine synthase RluA family.</text>
</comment>
<evidence type="ECO:0000256" key="6">
    <source>
        <dbReference type="ARBA" id="ARBA00023235"/>
    </source>
</evidence>
<feature type="region of interest" description="Disordered" evidence="10">
    <location>
        <begin position="322"/>
        <end position="377"/>
    </location>
</feature>
<evidence type="ECO:0000313" key="12">
    <source>
        <dbReference type="EMBL" id="AJD48091.1"/>
    </source>
</evidence>
<dbReference type="KEGG" id="apac:S7S_08385"/>
<dbReference type="Gene3D" id="3.10.290.10">
    <property type="entry name" value="RNA-binding S4 domain"/>
    <property type="match status" value="1"/>
</dbReference>
<dbReference type="InterPro" id="IPR006225">
    <property type="entry name" value="PsdUridine_synth_RluC/D"/>
</dbReference>
<gene>
    <name evidence="12" type="ORF">S7S_08385</name>
</gene>
<evidence type="ECO:0000256" key="10">
    <source>
        <dbReference type="SAM" id="MobiDB-lite"/>
    </source>
</evidence>
<keyword evidence="13" id="KW-1185">Reference proteome</keyword>
<dbReference type="RefSeq" id="WP_008735988.1">
    <property type="nucleotide sequence ID" value="NZ_CP004387.1"/>
</dbReference>
<comment type="function">
    <text evidence="2">Responsible for synthesis of pseudouridine from uracil at positions 955, 2504 and 2580 in 23S ribosomal RNA.</text>
</comment>
<dbReference type="SUPFAM" id="SSF55120">
    <property type="entry name" value="Pseudouridine synthase"/>
    <property type="match status" value="1"/>
</dbReference>
<dbReference type="InterPro" id="IPR036986">
    <property type="entry name" value="S4_RNA-bd_sf"/>
</dbReference>
<dbReference type="InterPro" id="IPR020103">
    <property type="entry name" value="PsdUridine_synth_cat_dom_sf"/>
</dbReference>
<dbReference type="InterPro" id="IPR006224">
    <property type="entry name" value="PsdUridine_synth_RluA-like_CS"/>
</dbReference>
<evidence type="ECO:0000259" key="11">
    <source>
        <dbReference type="SMART" id="SM00363"/>
    </source>
</evidence>
<sequence length="377" mass="41293">MSQTPESPSGSPGVSHVRISDDRAGQRLDNFLMATLKGVPKSRIYRIIRDGQVRVNGRRAKQTQRLEEGDEVRIPPVRVASDSGPPPAVGQGLSERLSRSLIHEDNWLYIYNKPAGLAVHGGSGISLGLIETLRALYPAEAASLELVHRLDRDTSGAIMVARHRAFLRRLQRLMQGGGVEKRYWLLCRGFKGTQKTIEAPLLKQTHGNERVVRVSREGKASRTDFRVLERFGDVALVEAVLATGRTHQIRVHAQFGGFPLLGDDKYGDADVNSALAEQVGSRRMFLHARLLALRHPETGRELRVEAPLDEAFEEALVRLRGGPAALPASPPTPKPASGEMQRPRAQVKKAAPPARGGRKPAGKPTGKPPGRRSRSRG</sequence>
<accession>A0A0B4XLT5</accession>
<feature type="active site" evidence="7">
    <location>
        <position position="151"/>
    </location>
</feature>
<dbReference type="PROSITE" id="PS50889">
    <property type="entry name" value="S4"/>
    <property type="match status" value="1"/>
</dbReference>
<evidence type="ECO:0000256" key="5">
    <source>
        <dbReference type="ARBA" id="ARBA00022884"/>
    </source>
</evidence>
<dbReference type="PROSITE" id="PS01129">
    <property type="entry name" value="PSI_RLU"/>
    <property type="match status" value="1"/>
</dbReference>
<dbReference type="Proteomes" id="UP000006764">
    <property type="component" value="Chromosome"/>
</dbReference>
<evidence type="ECO:0000256" key="3">
    <source>
        <dbReference type="ARBA" id="ARBA00010876"/>
    </source>
</evidence>
<dbReference type="PANTHER" id="PTHR21600">
    <property type="entry name" value="MITOCHONDRIAL RNA PSEUDOURIDINE SYNTHASE"/>
    <property type="match status" value="1"/>
</dbReference>
<dbReference type="STRING" id="391936.S7S_08385"/>
<dbReference type="InterPro" id="IPR050188">
    <property type="entry name" value="RluA_PseudoU_synthase"/>
</dbReference>
<keyword evidence="4" id="KW-0698">rRNA processing</keyword>
<dbReference type="Gene3D" id="3.30.2350.10">
    <property type="entry name" value="Pseudouridine synthase"/>
    <property type="match status" value="1"/>
</dbReference>
<dbReference type="InterPro" id="IPR002942">
    <property type="entry name" value="S4_RNA-bd"/>
</dbReference>
<protein>
    <recommendedName>
        <fullName evidence="9">Pseudouridine synthase</fullName>
        <ecNumber evidence="9">5.4.99.-</ecNumber>
    </recommendedName>
</protein>
<comment type="catalytic activity">
    <reaction evidence="1">
        <text>uridine(955/2504/2580) in 23S rRNA = pseudouridine(955/2504/2580) in 23S rRNA</text>
        <dbReference type="Rhea" id="RHEA:42528"/>
        <dbReference type="Rhea" id="RHEA-COMP:10099"/>
        <dbReference type="Rhea" id="RHEA-COMP:10100"/>
        <dbReference type="ChEBI" id="CHEBI:65314"/>
        <dbReference type="ChEBI" id="CHEBI:65315"/>
        <dbReference type="EC" id="5.4.99.24"/>
    </reaction>
</comment>
<evidence type="ECO:0000313" key="13">
    <source>
        <dbReference type="Proteomes" id="UP000006764"/>
    </source>
</evidence>